<dbReference type="Pfam" id="PF00497">
    <property type="entry name" value="SBP_bac_3"/>
    <property type="match status" value="1"/>
</dbReference>
<dbReference type="EC" id="4.2.2.n1" evidence="7"/>
<sequence>MEITRQKSSESSVSSRLFRGWKRQILLVSLFLTSLLLLGCDPTQPDKTHLQQILDRGELRVGTIYSSTTYLFGPNGPEGIDYELAKQLADYLGVELKMVPSYTIDDLFTQLNAGRVDILAAGLAVTDQRREFYSFSPAYQWISQKVVYKKGRKRPRNLGQLDGVIRVIANSSHAETLERFKTDYPNLDWEVTTEHDSEELMQKVLAGDIDFTIVDSSQLDLFRRYHTELSLAFTVVKEQPVAWLMQKGNNDALQAALIEFFGEMQSSGMIAQLEEKYFGHVGQFDYVDTRAFMRAVERKLPSIKPMFEQYAAELDWRLLAAQSYQESHWNPNARSHTGVRGLMMLTLNTAKQLKIENRLDPESSIRGGAIYLEQLLQRVPEKIAPHERIWFALAAYNVGMGHVIDAIKLTRARGKDPYSWTDVKTTLPLLRKKKWYKQTRYGYARGEEPVAYVDNIRRYYDALVYIEDKKAAADRLAQQKEKFKQLTAGIKEYDGDAVDNKVAEKSAPEEQLKAVPER</sequence>
<evidence type="ECO:0000256" key="3">
    <source>
        <dbReference type="ARBA" id="ARBA00023136"/>
    </source>
</evidence>
<proteinExistence type="inferred from homology"/>
<dbReference type="NCBIfam" id="NF008112">
    <property type="entry name" value="PRK10859.1"/>
    <property type="match status" value="1"/>
</dbReference>
<dbReference type="GO" id="GO:0016998">
    <property type="term" value="P:cell wall macromolecule catabolic process"/>
    <property type="evidence" value="ECO:0007669"/>
    <property type="project" value="UniProtKB-UniRule"/>
</dbReference>
<keyword evidence="6 7" id="KW-0961">Cell wall biogenesis/degradation</keyword>
<evidence type="ECO:0000259" key="8">
    <source>
        <dbReference type="SMART" id="SM00062"/>
    </source>
</evidence>
<comment type="caution">
    <text evidence="7">Lacks conserved residue(s) required for the propagation of feature annotation.</text>
</comment>
<dbReference type="CDD" id="cd01009">
    <property type="entry name" value="PBP2_YfhD_N"/>
    <property type="match status" value="1"/>
</dbReference>
<comment type="similarity">
    <text evidence="1">Belongs to the bacterial solute-binding protein 3 family.</text>
</comment>
<comment type="similarity">
    <text evidence="7">In the N-terminal section; belongs to the bacterial solute-binding protein 3 family.</text>
</comment>
<gene>
    <name evidence="7" type="primary">mltF</name>
    <name evidence="9" type="ORF">DU002_17815</name>
</gene>
<comment type="domain">
    <text evidence="7">The N-terminal domain does not have lytic activity and probably modulates enzymatic activity. The C-terminal domain is the catalytic active domain.</text>
</comment>
<dbReference type="HAMAP" id="MF_02016">
    <property type="entry name" value="MltF"/>
    <property type="match status" value="1"/>
</dbReference>
<keyword evidence="5 7" id="KW-0456">Lyase</keyword>
<dbReference type="SUPFAM" id="SSF53955">
    <property type="entry name" value="Lysozyme-like"/>
    <property type="match status" value="1"/>
</dbReference>
<feature type="active site" evidence="7">
    <location>
        <position position="326"/>
    </location>
</feature>
<feature type="region of interest" description="LT domain" evidence="7">
    <location>
        <begin position="282"/>
        <end position="518"/>
    </location>
</feature>
<dbReference type="InterPro" id="IPR023703">
    <property type="entry name" value="MltF"/>
</dbReference>
<evidence type="ECO:0000313" key="9">
    <source>
        <dbReference type="EMBL" id="RCU44614.1"/>
    </source>
</evidence>
<evidence type="ECO:0000256" key="7">
    <source>
        <dbReference type="HAMAP-Rule" id="MF_02016"/>
    </source>
</evidence>
<comment type="similarity">
    <text evidence="7">In the C-terminal section; belongs to the transglycosylase Slt family.</text>
</comment>
<dbReference type="GO" id="GO:0009279">
    <property type="term" value="C:cell outer membrane"/>
    <property type="evidence" value="ECO:0007669"/>
    <property type="project" value="UniProtKB-SubCell"/>
</dbReference>
<dbReference type="AlphaFoldDB" id="A0A368N4V4"/>
<dbReference type="RefSeq" id="WP_114339804.1">
    <property type="nucleotide sequence ID" value="NZ_QPID01000013.1"/>
</dbReference>
<comment type="catalytic activity">
    <reaction evidence="7">
        <text>Exolytic cleavage of the (1-&gt;4)-beta-glycosidic linkage between N-acetylmuramic acid (MurNAc) and N-acetylglucosamine (GlcNAc) residues in peptidoglycan, from either the reducing or the non-reducing ends of the peptidoglycan chains, with concomitant formation of a 1,6-anhydrobond in the MurNAc residue.</text>
        <dbReference type="EC" id="4.2.2.n1"/>
    </reaction>
</comment>
<dbReference type="InterPro" id="IPR008258">
    <property type="entry name" value="Transglycosylase_SLT_dom_1"/>
</dbReference>
<evidence type="ECO:0000256" key="4">
    <source>
        <dbReference type="ARBA" id="ARBA00023237"/>
    </source>
</evidence>
<protein>
    <recommendedName>
        <fullName evidence="7">Membrane-bound lytic murein transglycosylase F</fullName>
        <ecNumber evidence="7">4.2.2.n1</ecNumber>
    </recommendedName>
    <alternativeName>
        <fullName evidence="7">Murein lyase F</fullName>
    </alternativeName>
</protein>
<evidence type="ECO:0000256" key="5">
    <source>
        <dbReference type="ARBA" id="ARBA00023239"/>
    </source>
</evidence>
<dbReference type="SUPFAM" id="SSF53850">
    <property type="entry name" value="Periplasmic binding protein-like II"/>
    <property type="match status" value="1"/>
</dbReference>
<evidence type="ECO:0000256" key="1">
    <source>
        <dbReference type="ARBA" id="ARBA00010333"/>
    </source>
</evidence>
<dbReference type="GO" id="GO:0071555">
    <property type="term" value="P:cell wall organization"/>
    <property type="evidence" value="ECO:0007669"/>
    <property type="project" value="UniProtKB-KW"/>
</dbReference>
<dbReference type="GO" id="GO:0009253">
    <property type="term" value="P:peptidoglycan catabolic process"/>
    <property type="evidence" value="ECO:0007669"/>
    <property type="project" value="TreeGrafter"/>
</dbReference>
<dbReference type="Proteomes" id="UP000252558">
    <property type="component" value="Unassembled WGS sequence"/>
</dbReference>
<evidence type="ECO:0000256" key="6">
    <source>
        <dbReference type="ARBA" id="ARBA00023316"/>
    </source>
</evidence>
<organism evidence="9 10">
    <name type="scientific">Corallincola holothuriorum</name>
    <dbReference type="NCBI Taxonomy" id="2282215"/>
    <lineage>
        <taxon>Bacteria</taxon>
        <taxon>Pseudomonadati</taxon>
        <taxon>Pseudomonadota</taxon>
        <taxon>Gammaproteobacteria</taxon>
        <taxon>Alteromonadales</taxon>
        <taxon>Psychromonadaceae</taxon>
        <taxon>Corallincola</taxon>
    </lineage>
</organism>
<name>A0A368N4V4_9GAMM</name>
<dbReference type="InterPro" id="IPR023346">
    <property type="entry name" value="Lysozyme-like_dom_sf"/>
</dbReference>
<dbReference type="OrthoDB" id="9815002at2"/>
<keyword evidence="3 7" id="KW-0472">Membrane</keyword>
<evidence type="ECO:0000256" key="2">
    <source>
        <dbReference type="ARBA" id="ARBA00022729"/>
    </source>
</evidence>
<comment type="caution">
    <text evidence="9">The sequence shown here is derived from an EMBL/GenBank/DDBJ whole genome shotgun (WGS) entry which is preliminary data.</text>
</comment>
<evidence type="ECO:0000313" key="10">
    <source>
        <dbReference type="Proteomes" id="UP000252558"/>
    </source>
</evidence>
<feature type="domain" description="Solute-binding protein family 3/N-terminal" evidence="8">
    <location>
        <begin position="58"/>
        <end position="281"/>
    </location>
</feature>
<dbReference type="Pfam" id="PF01464">
    <property type="entry name" value="SLT"/>
    <property type="match status" value="1"/>
</dbReference>
<accession>A0A368N4V4</accession>
<dbReference type="Gene3D" id="3.40.190.10">
    <property type="entry name" value="Periplasmic binding protein-like II"/>
    <property type="match status" value="2"/>
</dbReference>
<keyword evidence="4 7" id="KW-0998">Cell outer membrane</keyword>
<keyword evidence="10" id="KW-1185">Reference proteome</keyword>
<comment type="subcellular location">
    <subcellularLocation>
        <location evidence="7">Cell outer membrane</location>
        <topology evidence="7">Peripheral membrane protein</topology>
    </subcellularLocation>
    <text evidence="7">Attached to the inner leaflet of the outer membrane.</text>
</comment>
<comment type="function">
    <text evidence="7">Murein-degrading enzyme that degrades murein glycan strands and insoluble, high-molecular weight murein sacculi, with the concomitant formation of a 1,6-anhydromuramoyl product. Lytic transglycosylases (LTs) play an integral role in the metabolism of the peptidoglycan (PG) sacculus. Their lytic action creates space within the PG sacculus to allow for its expansion as well as for the insertion of various structures such as secretion systems and flagella.</text>
</comment>
<dbReference type="GO" id="GO:0008933">
    <property type="term" value="F:peptidoglycan lytic transglycosylase activity"/>
    <property type="evidence" value="ECO:0007669"/>
    <property type="project" value="UniProtKB-UniRule"/>
</dbReference>
<dbReference type="CDD" id="cd13403">
    <property type="entry name" value="MLTF-like"/>
    <property type="match status" value="1"/>
</dbReference>
<dbReference type="Gene3D" id="1.10.530.10">
    <property type="match status" value="1"/>
</dbReference>
<dbReference type="PANTHER" id="PTHR35936:SF32">
    <property type="entry name" value="MEMBRANE-BOUND LYTIC MUREIN TRANSGLYCOSYLASE F"/>
    <property type="match status" value="1"/>
</dbReference>
<reference evidence="9 10" key="1">
    <citation type="submission" date="2018-07" db="EMBL/GenBank/DDBJ databases">
        <title>Corallincola holothuriorum sp. nov., a new facultative anaerobe isolated from sea cucumber Apostichopus japonicus.</title>
        <authorList>
            <person name="Xia H."/>
        </authorList>
    </citation>
    <scope>NUCLEOTIDE SEQUENCE [LARGE SCALE GENOMIC DNA]</scope>
    <source>
        <strain evidence="9 10">C4</strain>
    </source>
</reference>
<dbReference type="PANTHER" id="PTHR35936">
    <property type="entry name" value="MEMBRANE-BOUND LYTIC MUREIN TRANSGLYCOSYLASE F"/>
    <property type="match status" value="1"/>
</dbReference>
<dbReference type="InterPro" id="IPR001638">
    <property type="entry name" value="Solute-binding_3/MltF_N"/>
</dbReference>
<dbReference type="EMBL" id="QPID01000013">
    <property type="protein sequence ID" value="RCU44614.1"/>
    <property type="molecule type" value="Genomic_DNA"/>
</dbReference>
<keyword evidence="2 7" id="KW-0732">Signal</keyword>
<dbReference type="SMART" id="SM00062">
    <property type="entry name" value="PBPb"/>
    <property type="match status" value="1"/>
</dbReference>